<keyword evidence="2" id="KW-1185">Reference proteome</keyword>
<dbReference type="EMBL" id="CAJVPU010006256">
    <property type="protein sequence ID" value="CAG8558569.1"/>
    <property type="molecule type" value="Genomic_DNA"/>
</dbReference>
<name>A0ACA9LZH7_9GLOM</name>
<evidence type="ECO:0000313" key="2">
    <source>
        <dbReference type="Proteomes" id="UP000789702"/>
    </source>
</evidence>
<protein>
    <submittedName>
        <fullName evidence="1">987_t:CDS:1</fullName>
    </submittedName>
</protein>
<feature type="non-terminal residue" evidence="1">
    <location>
        <position position="67"/>
    </location>
</feature>
<accession>A0ACA9LZH7</accession>
<reference evidence="1" key="1">
    <citation type="submission" date="2021-06" db="EMBL/GenBank/DDBJ databases">
        <authorList>
            <person name="Kallberg Y."/>
            <person name="Tangrot J."/>
            <person name="Rosling A."/>
        </authorList>
    </citation>
    <scope>NUCLEOTIDE SEQUENCE</scope>
    <source>
        <strain evidence="1">IL203A</strain>
    </source>
</reference>
<proteinExistence type="predicted"/>
<sequence>MNTLERSRITKNAPLNALHQYLSQLHEGDFYSSLESTDIAAIHLTKSECDDCVKVLWDNYVNIAKKE</sequence>
<gene>
    <name evidence="1" type="ORF">DHETER_LOCUS5540</name>
</gene>
<organism evidence="1 2">
    <name type="scientific">Dentiscutata heterogama</name>
    <dbReference type="NCBI Taxonomy" id="1316150"/>
    <lineage>
        <taxon>Eukaryota</taxon>
        <taxon>Fungi</taxon>
        <taxon>Fungi incertae sedis</taxon>
        <taxon>Mucoromycota</taxon>
        <taxon>Glomeromycotina</taxon>
        <taxon>Glomeromycetes</taxon>
        <taxon>Diversisporales</taxon>
        <taxon>Gigasporaceae</taxon>
        <taxon>Dentiscutata</taxon>
    </lineage>
</organism>
<comment type="caution">
    <text evidence="1">The sequence shown here is derived from an EMBL/GenBank/DDBJ whole genome shotgun (WGS) entry which is preliminary data.</text>
</comment>
<dbReference type="Proteomes" id="UP000789702">
    <property type="component" value="Unassembled WGS sequence"/>
</dbReference>
<evidence type="ECO:0000313" key="1">
    <source>
        <dbReference type="EMBL" id="CAG8558569.1"/>
    </source>
</evidence>